<dbReference type="GO" id="GO:0006508">
    <property type="term" value="P:proteolysis"/>
    <property type="evidence" value="ECO:0007669"/>
    <property type="project" value="UniProtKB-KW"/>
</dbReference>
<dbReference type="SUPFAM" id="SSF52317">
    <property type="entry name" value="Class I glutamine amidotransferase-like"/>
    <property type="match status" value="1"/>
</dbReference>
<organism evidence="5">
    <name type="scientific">hydrothermal vent metagenome</name>
    <dbReference type="NCBI Taxonomy" id="652676"/>
    <lineage>
        <taxon>unclassified sequences</taxon>
        <taxon>metagenomes</taxon>
        <taxon>ecological metagenomes</taxon>
    </lineage>
</organism>
<name>A0A3B0TY39_9ZZZZ</name>
<reference evidence="5" key="1">
    <citation type="submission" date="2018-06" db="EMBL/GenBank/DDBJ databases">
        <authorList>
            <person name="Zhirakovskaya E."/>
        </authorList>
    </citation>
    <scope>NUCLEOTIDE SEQUENCE</scope>
</reference>
<protein>
    <submittedName>
        <fullName evidence="5">Uncharacterized protein</fullName>
    </submittedName>
</protein>
<keyword evidence="2" id="KW-0645">Protease</keyword>
<dbReference type="EMBL" id="UOEN01000170">
    <property type="protein sequence ID" value="VAW13464.1"/>
    <property type="molecule type" value="Genomic_DNA"/>
</dbReference>
<sequence>MKTKFILHGGFTTGQKQENDKFTKEILKDTPKETTILLVYFAKELDGIPKNKEEDINQFNKNKGDKELLFIIANEESFEDQIKESDIIYLHGGRSLKILEIIKKYTNLSELFEGKIVAGDSAGANVLAKAFYSLTSDTISEGIGLLSIKLIPHYEEKNKNKLDDIYPELETLRLSEFQFIVYEQ</sequence>
<accession>A0A3B0TY39</accession>
<dbReference type="GO" id="GO:0008236">
    <property type="term" value="F:serine-type peptidase activity"/>
    <property type="evidence" value="ECO:0007669"/>
    <property type="project" value="UniProtKB-KW"/>
</dbReference>
<dbReference type="InterPro" id="IPR005320">
    <property type="entry name" value="Peptidase_S51"/>
</dbReference>
<gene>
    <name evidence="5" type="ORF">MNBD_BACTEROID05-321</name>
</gene>
<evidence type="ECO:0000313" key="5">
    <source>
        <dbReference type="EMBL" id="VAW13464.1"/>
    </source>
</evidence>
<evidence type="ECO:0000256" key="2">
    <source>
        <dbReference type="ARBA" id="ARBA00022670"/>
    </source>
</evidence>
<evidence type="ECO:0000256" key="4">
    <source>
        <dbReference type="ARBA" id="ARBA00022825"/>
    </source>
</evidence>
<proteinExistence type="inferred from homology"/>
<dbReference type="Gene3D" id="3.40.50.880">
    <property type="match status" value="1"/>
</dbReference>
<dbReference type="Pfam" id="PF03575">
    <property type="entry name" value="Peptidase_S51"/>
    <property type="match status" value="1"/>
</dbReference>
<keyword evidence="4" id="KW-0720">Serine protease</keyword>
<evidence type="ECO:0000256" key="1">
    <source>
        <dbReference type="ARBA" id="ARBA00006534"/>
    </source>
</evidence>
<evidence type="ECO:0000256" key="3">
    <source>
        <dbReference type="ARBA" id="ARBA00022801"/>
    </source>
</evidence>
<dbReference type="InterPro" id="IPR029062">
    <property type="entry name" value="Class_I_gatase-like"/>
</dbReference>
<comment type="similarity">
    <text evidence="1">Belongs to the peptidase S51 family.</text>
</comment>
<keyword evidence="3" id="KW-0378">Hydrolase</keyword>
<dbReference type="AlphaFoldDB" id="A0A3B0TY39"/>